<sequence length="124" mass="14362">MVIKVRRKHMQFEALQDDFALPTENQQIVQVIGIRGNNLIEIGCDDGTTFLASLPNKFRRNAYLKRKGFVLVESIKEGDKVKAEVVKLLTEEHIEHFKQKKVWPTKFMSEEELKNLEEGSKTNC</sequence>
<gene>
    <name evidence="7" type="ORF">ABEB36_004508</name>
</gene>
<dbReference type="PANTHER" id="PTHR21641:SF0">
    <property type="entry name" value="RNA-BINDING PROTEIN EIF1AD-RELATED"/>
    <property type="match status" value="1"/>
</dbReference>
<keyword evidence="8" id="KW-1185">Reference proteome</keyword>
<evidence type="ECO:0000256" key="3">
    <source>
        <dbReference type="ARBA" id="ARBA00022884"/>
    </source>
</evidence>
<keyword evidence="5" id="KW-0396">Initiation factor</keyword>
<dbReference type="InterPro" id="IPR039294">
    <property type="entry name" value="EIF1AD"/>
</dbReference>
<accession>A0ABD1F3N0</accession>
<dbReference type="Gene3D" id="2.40.50.140">
    <property type="entry name" value="Nucleic acid-binding proteins"/>
    <property type="match status" value="1"/>
</dbReference>
<evidence type="ECO:0000313" key="8">
    <source>
        <dbReference type="Proteomes" id="UP001566132"/>
    </source>
</evidence>
<dbReference type="InterPro" id="IPR012340">
    <property type="entry name" value="NA-bd_OB-fold"/>
</dbReference>
<organism evidence="7 8">
    <name type="scientific">Hypothenemus hampei</name>
    <name type="common">Coffee berry borer</name>
    <dbReference type="NCBI Taxonomy" id="57062"/>
    <lineage>
        <taxon>Eukaryota</taxon>
        <taxon>Metazoa</taxon>
        <taxon>Ecdysozoa</taxon>
        <taxon>Arthropoda</taxon>
        <taxon>Hexapoda</taxon>
        <taxon>Insecta</taxon>
        <taxon>Pterygota</taxon>
        <taxon>Neoptera</taxon>
        <taxon>Endopterygota</taxon>
        <taxon>Coleoptera</taxon>
        <taxon>Polyphaga</taxon>
        <taxon>Cucujiformia</taxon>
        <taxon>Curculionidae</taxon>
        <taxon>Scolytinae</taxon>
        <taxon>Hypothenemus</taxon>
    </lineage>
</organism>
<evidence type="ECO:0000313" key="7">
    <source>
        <dbReference type="EMBL" id="KAL1509829.1"/>
    </source>
</evidence>
<protein>
    <recommendedName>
        <fullName evidence="2">Probable RNA-binding protein EIF1AD</fullName>
    </recommendedName>
    <alternativeName>
        <fullName evidence="4">Eukaryotic translation initiation factor 1A domain-containing protein</fullName>
    </alternativeName>
</protein>
<dbReference type="PROSITE" id="PS50832">
    <property type="entry name" value="S1_IF1_TYPE"/>
    <property type="match status" value="1"/>
</dbReference>
<keyword evidence="5" id="KW-0648">Protein biosynthesis</keyword>
<proteinExistence type="inferred from homology"/>
<evidence type="ECO:0000256" key="1">
    <source>
        <dbReference type="ARBA" id="ARBA00007340"/>
    </source>
</evidence>
<dbReference type="PANTHER" id="PTHR21641">
    <property type="entry name" value="TRANSLATION INITIATION FACTOR-RELATED"/>
    <property type="match status" value="1"/>
</dbReference>
<dbReference type="EMBL" id="JBDJPC010000003">
    <property type="protein sequence ID" value="KAL1509829.1"/>
    <property type="molecule type" value="Genomic_DNA"/>
</dbReference>
<evidence type="ECO:0000259" key="6">
    <source>
        <dbReference type="PROSITE" id="PS50832"/>
    </source>
</evidence>
<dbReference type="InterPro" id="IPR001253">
    <property type="entry name" value="TIF_eIF-1A"/>
</dbReference>
<dbReference type="SUPFAM" id="SSF50249">
    <property type="entry name" value="Nucleic acid-binding proteins"/>
    <property type="match status" value="1"/>
</dbReference>
<evidence type="ECO:0000256" key="2">
    <source>
        <dbReference type="ARBA" id="ARBA00020989"/>
    </source>
</evidence>
<comment type="caution">
    <text evidence="7">The sequence shown here is derived from an EMBL/GenBank/DDBJ whole genome shotgun (WGS) entry which is preliminary data.</text>
</comment>
<feature type="domain" description="S1-like" evidence="6">
    <location>
        <begin position="15"/>
        <end position="90"/>
    </location>
</feature>
<dbReference type="AlphaFoldDB" id="A0ABD1F3N0"/>
<dbReference type="SMART" id="SM00652">
    <property type="entry name" value="eIF1a"/>
    <property type="match status" value="1"/>
</dbReference>
<evidence type="ECO:0000256" key="5">
    <source>
        <dbReference type="PROSITE-ProRule" id="PRU00181"/>
    </source>
</evidence>
<dbReference type="InterPro" id="IPR006196">
    <property type="entry name" value="RNA-binding_domain_S1_IF1"/>
</dbReference>
<dbReference type="GO" id="GO:0003723">
    <property type="term" value="F:RNA binding"/>
    <property type="evidence" value="ECO:0007669"/>
    <property type="project" value="UniProtKB-KW"/>
</dbReference>
<dbReference type="Proteomes" id="UP001566132">
    <property type="component" value="Unassembled WGS sequence"/>
</dbReference>
<keyword evidence="3" id="KW-0694">RNA-binding</keyword>
<name>A0ABD1F3N0_HYPHA</name>
<evidence type="ECO:0000256" key="4">
    <source>
        <dbReference type="ARBA" id="ARBA00031998"/>
    </source>
</evidence>
<comment type="similarity">
    <text evidence="1">Belongs to the EIF1AD family.</text>
</comment>
<dbReference type="GO" id="GO:0003743">
    <property type="term" value="F:translation initiation factor activity"/>
    <property type="evidence" value="ECO:0007669"/>
    <property type="project" value="UniProtKB-UniRule"/>
</dbReference>
<reference evidence="7 8" key="1">
    <citation type="submission" date="2024-05" db="EMBL/GenBank/DDBJ databases">
        <title>Genetic variation in Jamaican populations of the coffee berry borer (Hypothenemus hampei).</title>
        <authorList>
            <person name="Errbii M."/>
            <person name="Myrie A."/>
        </authorList>
    </citation>
    <scope>NUCLEOTIDE SEQUENCE [LARGE SCALE GENOMIC DNA]</scope>
    <source>
        <strain evidence="7">JA-Hopewell-2020-01-JO</strain>
        <tissue evidence="7">Whole body</tissue>
    </source>
</reference>
<dbReference type="Pfam" id="PF01176">
    <property type="entry name" value="eIF-1a"/>
    <property type="match status" value="1"/>
</dbReference>